<dbReference type="AlphaFoldDB" id="A0A7C5Y797"/>
<dbReference type="InterPro" id="IPR021729">
    <property type="entry name" value="DUF3298"/>
</dbReference>
<feature type="domain" description="DUF3298" evidence="1">
    <location>
        <begin position="157"/>
        <end position="224"/>
    </location>
</feature>
<evidence type="ECO:0000259" key="1">
    <source>
        <dbReference type="Pfam" id="PF11738"/>
    </source>
</evidence>
<dbReference type="Gene3D" id="3.90.640.20">
    <property type="entry name" value="Heat-shock cognate protein, ATPase"/>
    <property type="match status" value="1"/>
</dbReference>
<dbReference type="Pfam" id="PF11738">
    <property type="entry name" value="DUF3298"/>
    <property type="match status" value="1"/>
</dbReference>
<name>A0A7C5Y797_9BACT</name>
<reference evidence="3" key="1">
    <citation type="journal article" date="2020" name="mSystems">
        <title>Genome- and Community-Level Interaction Insights into Carbon Utilization and Element Cycling Functions of Hydrothermarchaeota in Hydrothermal Sediment.</title>
        <authorList>
            <person name="Zhou Z."/>
            <person name="Liu Y."/>
            <person name="Xu W."/>
            <person name="Pan J."/>
            <person name="Luo Z.H."/>
            <person name="Li M."/>
        </authorList>
    </citation>
    <scope>NUCLEOTIDE SEQUENCE [LARGE SCALE GENOMIC DNA]</scope>
    <source>
        <strain evidence="3">SpSt-1088</strain>
    </source>
</reference>
<dbReference type="InterPro" id="IPR025303">
    <property type="entry name" value="PdaC"/>
</dbReference>
<organism evidence="3">
    <name type="scientific">Fervidobacterium nodosum</name>
    <dbReference type="NCBI Taxonomy" id="2424"/>
    <lineage>
        <taxon>Bacteria</taxon>
        <taxon>Thermotogati</taxon>
        <taxon>Thermotogota</taxon>
        <taxon>Thermotogae</taxon>
        <taxon>Thermotogales</taxon>
        <taxon>Fervidobacteriaceae</taxon>
        <taxon>Fervidobacterium</taxon>
    </lineage>
</organism>
<accession>A0A7C5Y797</accession>
<gene>
    <name evidence="3" type="ORF">ENM46_01410</name>
</gene>
<dbReference type="EMBL" id="DRXW01000093">
    <property type="protein sequence ID" value="HHR33587.1"/>
    <property type="molecule type" value="Genomic_DNA"/>
</dbReference>
<dbReference type="Gene3D" id="3.30.565.40">
    <property type="entry name" value="Fervidobacterium nodosum Rt17-B1 like"/>
    <property type="match status" value="1"/>
</dbReference>
<evidence type="ECO:0000259" key="2">
    <source>
        <dbReference type="Pfam" id="PF13739"/>
    </source>
</evidence>
<proteinExistence type="predicted"/>
<feature type="domain" description="Deacetylase PdaC" evidence="2">
    <location>
        <begin position="40"/>
        <end position="131"/>
    </location>
</feature>
<sequence length="240" mass="27880">MSNWTGAQKRIYILAILLFIAILAYLSSVRSKKIEIIESKAENDLIRISISMPKFNYLNDSKFQEELNNSIENKVKSFVEETRKIAQQDKEEGVQLPYEANVTTEIHYQDEDFVSLIIFYYQFTGGAHGLTSVETYNLDIKNSKLLALSDILSRDAQEIVKKEILSQIESQSDFFFPEAKDYISNDDIFVRNFLIDSTGVTFLYNHYEIAPYSTGMPMFSISWDKLKQHVIYPQIKNKYK</sequence>
<evidence type="ECO:0000313" key="3">
    <source>
        <dbReference type="EMBL" id="HHR33587.1"/>
    </source>
</evidence>
<dbReference type="Pfam" id="PF13739">
    <property type="entry name" value="PdaC"/>
    <property type="match status" value="1"/>
</dbReference>
<comment type="caution">
    <text evidence="3">The sequence shown here is derived from an EMBL/GenBank/DDBJ whole genome shotgun (WGS) entry which is preliminary data.</text>
</comment>
<dbReference type="InterPro" id="IPR037126">
    <property type="entry name" value="PdaC/RsiV-like_sf"/>
</dbReference>
<protein>
    <submittedName>
        <fullName evidence="3">DUF3298/DUF4163 domain-containing protein</fullName>
    </submittedName>
</protein>